<evidence type="ECO:0000259" key="7">
    <source>
        <dbReference type="Pfam" id="PF04138"/>
    </source>
</evidence>
<gene>
    <name evidence="8" type="ordered locus">Ta0860</name>
</gene>
<dbReference type="InParanoid" id="Q9HJV3"/>
<evidence type="ECO:0000256" key="3">
    <source>
        <dbReference type="ARBA" id="ARBA00022692"/>
    </source>
</evidence>
<evidence type="ECO:0000256" key="1">
    <source>
        <dbReference type="ARBA" id="ARBA00004141"/>
    </source>
</evidence>
<sequence length="279" mass="32192">MPKNLPPFGDVKIYTVEAIEKDRKKFEQTLSDDTFYMICDGGYASKDIISNLYDIDRYDIILEKRKLGLLLKIFKHVLAEDERIAETSLDVILMNSAVMDYILSRNYKISREVLLRIISSNRFRVKYIDTNMWQNLKNFVYIGIYELIRSSLPKYMIVGTTGILLNEFMLKMLSYHLPLTFADAFAIETSITSNFLMNEYWTFNNRDVTKGVKGFFRRMGFHNLTSLIGLGINLGIFTALVDTGMEMLAANLIGIAVAFLSRYLMSSRIVWHGPTKTKE</sequence>
<keyword evidence="3 6" id="KW-0812">Transmembrane</keyword>
<dbReference type="Pfam" id="PF04138">
    <property type="entry name" value="GtrA_DPMS_TM"/>
    <property type="match status" value="1"/>
</dbReference>
<proteinExistence type="inferred from homology"/>
<evidence type="ECO:0000256" key="5">
    <source>
        <dbReference type="ARBA" id="ARBA00023136"/>
    </source>
</evidence>
<dbReference type="Proteomes" id="UP000001024">
    <property type="component" value="Chromosome"/>
</dbReference>
<evidence type="ECO:0000256" key="2">
    <source>
        <dbReference type="ARBA" id="ARBA00009399"/>
    </source>
</evidence>
<dbReference type="PANTHER" id="PTHR38459">
    <property type="entry name" value="PROPHAGE BACTOPRENOL-LINKED GLUCOSE TRANSLOCASE HOMOLOG"/>
    <property type="match status" value="1"/>
</dbReference>
<dbReference type="InterPro" id="IPR007267">
    <property type="entry name" value="GtrA_DPMS_TM"/>
</dbReference>
<keyword evidence="5 6" id="KW-0472">Membrane</keyword>
<keyword evidence="4 6" id="KW-1133">Transmembrane helix</keyword>
<accession>Q9HJV3</accession>
<organism evidence="8 9">
    <name type="scientific">Thermoplasma acidophilum (strain ATCC 25905 / DSM 1728 / JCM 9062 / NBRC 15155 / AMRC-C165)</name>
    <dbReference type="NCBI Taxonomy" id="273075"/>
    <lineage>
        <taxon>Archaea</taxon>
        <taxon>Methanobacteriati</taxon>
        <taxon>Thermoplasmatota</taxon>
        <taxon>Thermoplasmata</taxon>
        <taxon>Thermoplasmatales</taxon>
        <taxon>Thermoplasmataceae</taxon>
        <taxon>Thermoplasma</taxon>
    </lineage>
</organism>
<feature type="domain" description="GtrA/DPMS transmembrane" evidence="7">
    <location>
        <begin position="154"/>
        <end position="271"/>
    </location>
</feature>
<dbReference type="KEGG" id="tac:Ta0860"/>
<evidence type="ECO:0000256" key="4">
    <source>
        <dbReference type="ARBA" id="ARBA00022989"/>
    </source>
</evidence>
<dbReference type="eggNOG" id="arCOG02228">
    <property type="taxonomic scope" value="Archaea"/>
</dbReference>
<feature type="transmembrane region" description="Helical" evidence="6">
    <location>
        <begin position="247"/>
        <end position="265"/>
    </location>
</feature>
<reference evidence="8 9" key="1">
    <citation type="journal article" date="2000" name="Nature">
        <title>The genome sequence of the thermoacidophilic scavenger Thermoplasma acidophilum.</title>
        <authorList>
            <person name="Ruepp A."/>
            <person name="Graml W."/>
            <person name="Santos-Martinez M.L."/>
            <person name="Koretke K.K."/>
            <person name="Volker C."/>
            <person name="Mewes H.W."/>
            <person name="Frishman D."/>
            <person name="Stocker S."/>
            <person name="Lupas A.N."/>
            <person name="Baumeister W."/>
        </authorList>
    </citation>
    <scope>NUCLEOTIDE SEQUENCE [LARGE SCALE GENOMIC DNA]</scope>
    <source>
        <strain evidence="9">ATCC 25905 / DSM 1728 / JCM 9062 / NBRC 15155 / AMRC-C165</strain>
    </source>
</reference>
<protein>
    <recommendedName>
        <fullName evidence="7">GtrA/DPMS transmembrane domain-containing protein</fullName>
    </recommendedName>
</protein>
<dbReference type="EnsemblBacteria" id="CAC11989">
    <property type="protein sequence ID" value="CAC11989"/>
    <property type="gene ID" value="CAC11989"/>
</dbReference>
<comment type="similarity">
    <text evidence="2">Belongs to the GtrA family.</text>
</comment>
<evidence type="ECO:0000256" key="6">
    <source>
        <dbReference type="SAM" id="Phobius"/>
    </source>
</evidence>
<dbReference type="GO" id="GO:0000271">
    <property type="term" value="P:polysaccharide biosynthetic process"/>
    <property type="evidence" value="ECO:0007669"/>
    <property type="project" value="InterPro"/>
</dbReference>
<dbReference type="InterPro" id="IPR051401">
    <property type="entry name" value="GtrA_CellWall_Glycosyl"/>
</dbReference>
<dbReference type="GO" id="GO:0005886">
    <property type="term" value="C:plasma membrane"/>
    <property type="evidence" value="ECO:0007669"/>
    <property type="project" value="TreeGrafter"/>
</dbReference>
<dbReference type="PANTHER" id="PTHR38459:SF1">
    <property type="entry name" value="PROPHAGE BACTOPRENOL-LINKED GLUCOSE TRANSLOCASE HOMOLOG"/>
    <property type="match status" value="1"/>
</dbReference>
<evidence type="ECO:0000313" key="9">
    <source>
        <dbReference type="Proteomes" id="UP000001024"/>
    </source>
</evidence>
<feature type="transmembrane region" description="Helical" evidence="6">
    <location>
        <begin position="220"/>
        <end position="241"/>
    </location>
</feature>
<comment type="subcellular location">
    <subcellularLocation>
        <location evidence="1">Membrane</location>
        <topology evidence="1">Multi-pass membrane protein</topology>
    </subcellularLocation>
</comment>
<dbReference type="HOGENOM" id="CLU_881725_0_0_2"/>
<dbReference type="EMBL" id="AL445065">
    <property type="protein sequence ID" value="CAC11989.1"/>
    <property type="molecule type" value="Genomic_DNA"/>
</dbReference>
<keyword evidence="9" id="KW-1185">Reference proteome</keyword>
<dbReference type="AlphaFoldDB" id="Q9HJV3"/>
<dbReference type="PaxDb" id="273075-Ta0860m"/>
<name>Q9HJV3_THEAC</name>
<evidence type="ECO:0000313" key="8">
    <source>
        <dbReference type="EMBL" id="CAC11989.1"/>
    </source>
</evidence>
<dbReference type="STRING" id="273075.gene:9572074"/>